<dbReference type="InterPro" id="IPR047657">
    <property type="entry name" value="PmbA"/>
</dbReference>
<dbReference type="SUPFAM" id="SSF111283">
    <property type="entry name" value="Putative modulator of DNA gyrase, PmbA/TldD"/>
    <property type="match status" value="1"/>
</dbReference>
<sequence length="451" mass="47266">MSSKLSHKDSGQLIESAARILAVAKQKGADAADVVVSEGASNSVSVREGKRENAQASENRGFSLRVFSGAKVASVSTNTDDDVETLVDRALAMARVSPEDPFASLADPDRLARAVPDLDLYDPTEVSTEMLAARALAAEEAALSVEGVTRSSGAGAAHGEVAFALVTSDGFAGGYRRSYSSTSVSVVAGEGAGMQRDHDSDARSHDGDLRPAAEIGREAGERAVARLSPRQLETRKGAAVLFEAKQARSLLGHLAGAISGSAVARKTSFLRDRLGKQVLKAGVNVIDDPSILRGAGSQPFDGEGVESRRLAMVEDGVLQQWFLSTALGRELGFETNGRGTRSGNSLSASPTNLSLEPGAKSPEELMREIGTGLYVTELIGHGVNMVTGEYSRGASGFWIENGEIAYPVSQVTIAGNLRDMFLSMTPATDLDRLYSIAAPSILVEGLTLAGR</sequence>
<dbReference type="GO" id="GO:0006508">
    <property type="term" value="P:proteolysis"/>
    <property type="evidence" value="ECO:0007669"/>
    <property type="project" value="InterPro"/>
</dbReference>
<dbReference type="AlphaFoldDB" id="A0A5C4JPZ6"/>
<feature type="domain" description="Metalloprotease TldD/E N-terminal" evidence="3">
    <location>
        <begin position="32"/>
        <end position="94"/>
    </location>
</feature>
<comment type="similarity">
    <text evidence="1">Belongs to the peptidase U62 family.</text>
</comment>
<proteinExistence type="inferred from homology"/>
<feature type="compositionally biased region" description="Polar residues" evidence="2">
    <location>
        <begin position="337"/>
        <end position="354"/>
    </location>
</feature>
<dbReference type="PANTHER" id="PTHR43421:SF1">
    <property type="entry name" value="METALLOPROTEASE PMBA"/>
    <property type="match status" value="1"/>
</dbReference>
<dbReference type="InterPro" id="IPR045570">
    <property type="entry name" value="Metalloprtase-TldD/E_cen_dom"/>
</dbReference>
<dbReference type="Pfam" id="PF19290">
    <property type="entry name" value="PmbA_TldD_2nd"/>
    <property type="match status" value="1"/>
</dbReference>
<dbReference type="InterPro" id="IPR002510">
    <property type="entry name" value="Metalloprtase-TldD/E_N"/>
</dbReference>
<dbReference type="InterPro" id="IPR045569">
    <property type="entry name" value="Metalloprtase-TldD/E_C"/>
</dbReference>
<evidence type="ECO:0000259" key="3">
    <source>
        <dbReference type="Pfam" id="PF01523"/>
    </source>
</evidence>
<evidence type="ECO:0000256" key="2">
    <source>
        <dbReference type="SAM" id="MobiDB-lite"/>
    </source>
</evidence>
<feature type="domain" description="Metalloprotease TldD/E C-terminal" evidence="4">
    <location>
        <begin position="238"/>
        <end position="450"/>
    </location>
</feature>
<dbReference type="GO" id="GO:0008237">
    <property type="term" value="F:metallopeptidase activity"/>
    <property type="evidence" value="ECO:0007669"/>
    <property type="project" value="InterPro"/>
</dbReference>
<feature type="region of interest" description="Disordered" evidence="2">
    <location>
        <begin position="334"/>
        <end position="361"/>
    </location>
</feature>
<dbReference type="GO" id="GO:0005829">
    <property type="term" value="C:cytosol"/>
    <property type="evidence" value="ECO:0007669"/>
    <property type="project" value="TreeGrafter"/>
</dbReference>
<dbReference type="Proteomes" id="UP000307874">
    <property type="component" value="Unassembled WGS sequence"/>
</dbReference>
<organism evidence="6 7">
    <name type="scientific">Martelella lutilitoris</name>
    <dbReference type="NCBI Taxonomy" id="2583532"/>
    <lineage>
        <taxon>Bacteria</taxon>
        <taxon>Pseudomonadati</taxon>
        <taxon>Pseudomonadota</taxon>
        <taxon>Alphaproteobacteria</taxon>
        <taxon>Hyphomicrobiales</taxon>
        <taxon>Aurantimonadaceae</taxon>
        <taxon>Martelella</taxon>
    </lineage>
</organism>
<accession>A0A5C4JPZ6</accession>
<evidence type="ECO:0000313" key="6">
    <source>
        <dbReference type="EMBL" id="TNB47555.1"/>
    </source>
</evidence>
<dbReference type="InterPro" id="IPR036059">
    <property type="entry name" value="TldD/PmbA_sf"/>
</dbReference>
<dbReference type="RefSeq" id="WP_138748716.1">
    <property type="nucleotide sequence ID" value="NZ_VCLB01000006.1"/>
</dbReference>
<feature type="domain" description="Metalloprotease TldD/E central" evidence="5">
    <location>
        <begin position="121"/>
        <end position="227"/>
    </location>
</feature>
<gene>
    <name evidence="6" type="ORF">FF124_11910</name>
</gene>
<reference evidence="6 7" key="1">
    <citation type="submission" date="2019-05" db="EMBL/GenBank/DDBJ databases">
        <authorList>
            <person name="Lee S.D."/>
        </authorList>
    </citation>
    <scope>NUCLEOTIDE SEQUENCE [LARGE SCALE GENOMIC DNA]</scope>
    <source>
        <strain evidence="6 7">GH2-6</strain>
    </source>
</reference>
<name>A0A5C4JPZ6_9HYPH</name>
<evidence type="ECO:0000256" key="1">
    <source>
        <dbReference type="ARBA" id="ARBA00005836"/>
    </source>
</evidence>
<feature type="region of interest" description="Disordered" evidence="2">
    <location>
        <begin position="38"/>
        <end position="57"/>
    </location>
</feature>
<reference evidence="6 7" key="2">
    <citation type="submission" date="2019-06" db="EMBL/GenBank/DDBJ databases">
        <title>Martelella lutilitoris sp. nov., isolated from a tidal mudflat.</title>
        <authorList>
            <person name="Kim Y.-J."/>
        </authorList>
    </citation>
    <scope>NUCLEOTIDE SEQUENCE [LARGE SCALE GENOMIC DNA]</scope>
    <source>
        <strain evidence="6 7">GH2-6</strain>
    </source>
</reference>
<evidence type="ECO:0000259" key="4">
    <source>
        <dbReference type="Pfam" id="PF19289"/>
    </source>
</evidence>
<dbReference type="Gene3D" id="3.30.2290.10">
    <property type="entry name" value="PmbA/TldD superfamily"/>
    <property type="match status" value="1"/>
</dbReference>
<evidence type="ECO:0000313" key="7">
    <source>
        <dbReference type="Proteomes" id="UP000307874"/>
    </source>
</evidence>
<comment type="caution">
    <text evidence="6">The sequence shown here is derived from an EMBL/GenBank/DDBJ whole genome shotgun (WGS) entry which is preliminary data.</text>
</comment>
<dbReference type="PANTHER" id="PTHR43421">
    <property type="entry name" value="METALLOPROTEASE PMBA"/>
    <property type="match status" value="1"/>
</dbReference>
<protein>
    <submittedName>
        <fullName evidence="6">TldD/PmbA family protein</fullName>
    </submittedName>
</protein>
<evidence type="ECO:0000259" key="5">
    <source>
        <dbReference type="Pfam" id="PF19290"/>
    </source>
</evidence>
<dbReference type="Pfam" id="PF19289">
    <property type="entry name" value="PmbA_TldD_3rd"/>
    <property type="match status" value="1"/>
</dbReference>
<dbReference type="OrthoDB" id="9803618at2"/>
<dbReference type="InterPro" id="IPR035068">
    <property type="entry name" value="TldD/PmbA_N"/>
</dbReference>
<dbReference type="EMBL" id="VCLB01000006">
    <property type="protein sequence ID" value="TNB47555.1"/>
    <property type="molecule type" value="Genomic_DNA"/>
</dbReference>
<keyword evidence="7" id="KW-1185">Reference proteome</keyword>
<dbReference type="Pfam" id="PF01523">
    <property type="entry name" value="PmbA_TldD_1st"/>
    <property type="match status" value="1"/>
</dbReference>